<sequence length="677" mass="73543">MPNGNEKSDLYAVLKNAVNIYTPIVKGLLQPQLVAERPAGDLERVLTFRKQEKTRFNDESDKTRGVMVKEDIGKGEWVLEMTGEIYLESQVKDRSIMEGENSHHLYKDTRLGAGNEPICMAVWKQETAGRYIRRSCQPTCRLVHVYGTELHLIVEALQPMKSGKEVTLPFEADCQGFKDQLKCLHHQANPENCPLEKERLLRKAQKENPTAYSTVVTLTDSDEEIEIIVPRQPELVESPGPSSSDASARSSPEESKAPPVLLDSEIQGTSNRENENRRENEENLPVASQVLMPSPNPVAQAEIDEPVENDDVPALNGPREPRSLRAVSPPNDAASSSSISSNNAEPETAPEPMDVPEPMNAPEAADQEPQEGATPLEADDIPAVAIDPSTRRRLRSAGFEREALDLTEPEQVAVPVNVAPAPRTRKHLRACKKSAGAPSRRARVQNTRSGNSAAVMSPRTDCAHHTRSNARSVADVPPTIHNAPVVAPPAGRKNRRAQRQERAAYARRCHRDQNEALAAANVDPAPASPGAPTASVVVNLPTTRRRRSSQACSLVAPVSTRRPAASRSESRPAPSSFPAPPPTSRTAALRRSTSGPSVPPAVSAPPRARQISMGDQDAIALIGQSMHPTRAAVKQLRDKNPNEGQVGQGSTSGAPAVKKPRKTAIHQEPKRDRGGKK</sequence>
<feature type="region of interest" description="Disordered" evidence="2">
    <location>
        <begin position="415"/>
        <end position="512"/>
    </location>
</feature>
<dbReference type="PANTHER" id="PTHR46462:SF3">
    <property type="entry name" value="UPSET, ISOFORM A"/>
    <property type="match status" value="1"/>
</dbReference>
<dbReference type="Gene3D" id="2.170.270.10">
    <property type="entry name" value="SET domain"/>
    <property type="match status" value="1"/>
</dbReference>
<dbReference type="InterPro" id="IPR001214">
    <property type="entry name" value="SET_dom"/>
</dbReference>
<evidence type="ECO:0000313" key="4">
    <source>
        <dbReference type="EMBL" id="EFP12016.1"/>
    </source>
</evidence>
<keyword evidence="5" id="KW-1185">Reference proteome</keyword>
<feature type="region of interest" description="Disordered" evidence="2">
    <location>
        <begin position="230"/>
        <end position="389"/>
    </location>
</feature>
<protein>
    <recommendedName>
        <fullName evidence="3">SET domain-containing protein</fullName>
    </recommendedName>
</protein>
<dbReference type="InParanoid" id="E3NP13"/>
<evidence type="ECO:0000313" key="5">
    <source>
        <dbReference type="Proteomes" id="UP000008281"/>
    </source>
</evidence>
<dbReference type="GO" id="GO:0006325">
    <property type="term" value="P:chromatin organization"/>
    <property type="evidence" value="ECO:0007669"/>
    <property type="project" value="UniProtKB-KW"/>
</dbReference>
<feature type="compositionally biased region" description="Polar residues" evidence="2">
    <location>
        <begin position="642"/>
        <end position="653"/>
    </location>
</feature>
<feature type="compositionally biased region" description="Basic residues" evidence="2">
    <location>
        <begin position="423"/>
        <end position="432"/>
    </location>
</feature>
<accession>E3NP13</accession>
<dbReference type="STRING" id="31234.E3NP13"/>
<dbReference type="eggNOG" id="KOG1844">
    <property type="taxonomic scope" value="Eukaryota"/>
</dbReference>
<name>E3NP13_CAERE</name>
<dbReference type="OrthoDB" id="1928087at2759"/>
<reference evidence="4" key="1">
    <citation type="submission" date="2007-07" db="EMBL/GenBank/DDBJ databases">
        <title>PCAP assembly of the Caenorhabditis remanei genome.</title>
        <authorList>
            <consortium name="The Caenorhabditis remanei Sequencing Consortium"/>
            <person name="Wilson R.K."/>
        </authorList>
    </citation>
    <scope>NUCLEOTIDE SEQUENCE [LARGE SCALE GENOMIC DNA]</scope>
    <source>
        <strain evidence="4">PB4641</strain>
    </source>
</reference>
<dbReference type="HOGENOM" id="CLU_017410_0_0_1"/>
<dbReference type="InterPro" id="IPR046341">
    <property type="entry name" value="SET_dom_sf"/>
</dbReference>
<dbReference type="Proteomes" id="UP000008281">
    <property type="component" value="Unassembled WGS sequence"/>
</dbReference>
<feature type="compositionally biased region" description="Basic and acidic residues" evidence="2">
    <location>
        <begin position="272"/>
        <end position="281"/>
    </location>
</feature>
<dbReference type="Pfam" id="PF00856">
    <property type="entry name" value="SET"/>
    <property type="match status" value="1"/>
</dbReference>
<organism evidence="5">
    <name type="scientific">Caenorhabditis remanei</name>
    <name type="common">Caenorhabditis vulgaris</name>
    <dbReference type="NCBI Taxonomy" id="31234"/>
    <lineage>
        <taxon>Eukaryota</taxon>
        <taxon>Metazoa</taxon>
        <taxon>Ecdysozoa</taxon>
        <taxon>Nematoda</taxon>
        <taxon>Chromadorea</taxon>
        <taxon>Rhabditida</taxon>
        <taxon>Rhabditina</taxon>
        <taxon>Rhabditomorpha</taxon>
        <taxon>Rhabditoidea</taxon>
        <taxon>Rhabditidae</taxon>
        <taxon>Peloderinae</taxon>
        <taxon>Caenorhabditis</taxon>
    </lineage>
</organism>
<keyword evidence="1" id="KW-0156">Chromatin regulator</keyword>
<feature type="compositionally biased region" description="Acidic residues" evidence="2">
    <location>
        <begin position="302"/>
        <end position="311"/>
    </location>
</feature>
<gene>
    <name evidence="4" type="ORF">CRE_31585</name>
</gene>
<feature type="compositionally biased region" description="Low complexity" evidence="2">
    <location>
        <begin position="237"/>
        <end position="250"/>
    </location>
</feature>
<dbReference type="CDD" id="cd10529">
    <property type="entry name" value="SET_SETD5-like"/>
    <property type="match status" value="1"/>
</dbReference>
<feature type="compositionally biased region" description="Low complexity" evidence="2">
    <location>
        <begin position="559"/>
        <end position="574"/>
    </location>
</feature>
<feature type="region of interest" description="Disordered" evidence="2">
    <location>
        <begin position="540"/>
        <end position="677"/>
    </location>
</feature>
<evidence type="ECO:0000256" key="1">
    <source>
        <dbReference type="ARBA" id="ARBA00022853"/>
    </source>
</evidence>
<evidence type="ECO:0000256" key="2">
    <source>
        <dbReference type="SAM" id="MobiDB-lite"/>
    </source>
</evidence>
<proteinExistence type="predicted"/>
<dbReference type="SMART" id="SM00317">
    <property type="entry name" value="SET"/>
    <property type="match status" value="1"/>
</dbReference>
<feature type="compositionally biased region" description="Polar residues" evidence="2">
    <location>
        <begin position="444"/>
        <end position="454"/>
    </location>
</feature>
<feature type="compositionally biased region" description="Basic and acidic residues" evidence="2">
    <location>
        <begin position="665"/>
        <end position="677"/>
    </location>
</feature>
<dbReference type="EMBL" id="DS269294">
    <property type="protein sequence ID" value="EFP12016.1"/>
    <property type="molecule type" value="Genomic_DNA"/>
</dbReference>
<evidence type="ECO:0000259" key="3">
    <source>
        <dbReference type="SMART" id="SM00317"/>
    </source>
</evidence>
<dbReference type="AlphaFoldDB" id="E3NP13"/>
<dbReference type="PANTHER" id="PTHR46462">
    <property type="entry name" value="UPSET, ISOFORM A"/>
    <property type="match status" value="1"/>
</dbReference>
<dbReference type="SUPFAM" id="SSF82199">
    <property type="entry name" value="SET domain"/>
    <property type="match status" value="1"/>
</dbReference>
<feature type="domain" description="SET" evidence="3">
    <location>
        <begin position="51"/>
        <end position="177"/>
    </location>
</feature>
<feature type="compositionally biased region" description="Low complexity" evidence="2">
    <location>
        <begin position="328"/>
        <end position="346"/>
    </location>
</feature>